<dbReference type="HOGENOM" id="CLU_268306_0_0_12"/>
<evidence type="ECO:0000256" key="1">
    <source>
        <dbReference type="SAM" id="MobiDB-lite"/>
    </source>
</evidence>
<sequence length="1224" mass="136575">MHCLSYHKSEKLIAIGWSTGLVEIRRVDERDGSVAERLTSSFLHKKPVKFLSFIKDDRFVSVDEDGHIGICGIQDGQPIHRAKVGGEYVEAALSADQKTLFLFSYRGIEDTNTFALDIESGRLTFGPDVDDLSVRSQVFAVDSHRAAYRFLHEEKLTGEAEKASGDDERIRDALAVVNFQTGEIETILFEDGPESTFGDLAPMSIAPDFSVGVRPAIGSPPPIVAGPDGAESVALQVELFDPQSGKVIRRISVFGTGLESKADKKILSNPSFRPAEFREKMDSLLKNISSLQISDDGKQVWVGGRGGVVRAVMLDDDRRTTLIRHGLAGERQGFTLNDVFDTNVHNNQTLAVSATGRFVAFGVPNDFFAPGSVDLFSETPIELQPRIADSQSGVRPNFVALQSDGNHIAMNVRGETALIFPLDEQEPLLSLDVPYGDELLDASISPSGKEIILSYGGRNSLRIRETQGGEDSEVGFAIEELPLPPHTMFGQHIDDDLVVFVNSHGTVVTLHDDTFAAIRNEDEGTDEDDDDEDDEEYEDNEDESDYDDESDEDEYDDDEDEPDEEEDSEEGDESRTEWKVRQIEGFAPLSIEGNYEGDFIYSEHFEQRYDLYAAAVGSIENDHIISTLSEDGRLDIYRFNRETIAPLYMHRVAGWPKRMSGSGAHIAVFNSEGGSVEVFRLERSGAQRLLSFQENGLRIAELKDDGSALILFNELTGVVSVLDIATGKEQATLRYNGPAIHSGNYHRKSGRLLLVESDGTMLIVDPLVGSLIESLRLEKIDEDWSLRKASQSLGSLQTINESVTRSFAAEEAQAKKDEEAARRREMFGHTVTLNADEKPVRKQIEKAIEKIKKMKKSDHANRAALFDELLAPFADLSYESVSFNDSTKVDIGRCFTIRGCERRDLADISGALADFEQGRRFRYPLAVDEVLETYAFHEKNAQKTLALADRLSLDFEAKKGIGIRKSTGVYCSILQAYLLQNDEAGARRTVRFIVDDLLPYLEEKDDKHPLQRVMDTLKKAKIPFASELLTSVKEASKPKSPERDEENFTRLKNALSRAQFLIKNERWQDAGAFLSGVLAPYRDLRYADRALSSAETGRISDLLGLQAEILFRSADYEKALVYAERAIEFREAKYYGMAMESCIRLGRYDRVIELFEHMRLCPFNWSSEYFSPLAESDYAHAIAMHAIAAEKTGRPDFLPLLTELYGEQSEAIKGQMANDLSATL</sequence>
<dbReference type="Gene3D" id="2.130.10.10">
    <property type="entry name" value="YVTN repeat-like/Quinoprotein amine dehydrogenase"/>
    <property type="match status" value="2"/>
</dbReference>
<reference evidence="2 3" key="1">
    <citation type="submission" date="2011-10" db="EMBL/GenBank/DDBJ databases">
        <title>The Improved High-Quality Draft genome of Leptonema illini DSM 21528.</title>
        <authorList>
            <consortium name="US DOE Joint Genome Institute (JGI-PGF)"/>
            <person name="Lucas S."/>
            <person name="Copeland A."/>
            <person name="Lapidus A."/>
            <person name="Glavina del Rio T."/>
            <person name="Dalin E."/>
            <person name="Tice H."/>
            <person name="Bruce D."/>
            <person name="Goodwin L."/>
            <person name="Pitluck S."/>
            <person name="Peters L."/>
            <person name="Mikhailova N."/>
            <person name="Held B."/>
            <person name="Kyrpides N."/>
            <person name="Mavromatis K."/>
            <person name="Ivanova N."/>
            <person name="Markowitz V."/>
            <person name="Cheng J.-F."/>
            <person name="Hugenholtz P."/>
            <person name="Woyke T."/>
            <person name="Wu D."/>
            <person name="Gronow S."/>
            <person name="Wellnitz S."/>
            <person name="Brambilla E.-M."/>
            <person name="Klenk H.-P."/>
            <person name="Eisen J.A."/>
        </authorList>
    </citation>
    <scope>NUCLEOTIDE SEQUENCE [LARGE SCALE GENOMIC DNA]</scope>
    <source>
        <strain evidence="2 3">DSM 21528</strain>
    </source>
</reference>
<dbReference type="SUPFAM" id="SSF82171">
    <property type="entry name" value="DPP6 N-terminal domain-like"/>
    <property type="match status" value="1"/>
</dbReference>
<organism evidence="2 3">
    <name type="scientific">Leptonema illini DSM 21528</name>
    <dbReference type="NCBI Taxonomy" id="929563"/>
    <lineage>
        <taxon>Bacteria</taxon>
        <taxon>Pseudomonadati</taxon>
        <taxon>Spirochaetota</taxon>
        <taxon>Spirochaetia</taxon>
        <taxon>Leptospirales</taxon>
        <taxon>Leptospiraceae</taxon>
        <taxon>Leptonema</taxon>
    </lineage>
</organism>
<proteinExistence type="predicted"/>
<evidence type="ECO:0008006" key="4">
    <source>
        <dbReference type="Google" id="ProtNLM"/>
    </source>
</evidence>
<dbReference type="InterPro" id="IPR011990">
    <property type="entry name" value="TPR-like_helical_dom_sf"/>
</dbReference>
<dbReference type="InterPro" id="IPR011044">
    <property type="entry name" value="Quino_amine_DH_bsu"/>
</dbReference>
<gene>
    <name evidence="2" type="ORF">Lepil_2517</name>
</gene>
<keyword evidence="3" id="KW-1185">Reference proteome</keyword>
<dbReference type="STRING" id="183.GCA_002009735_02811"/>
<dbReference type="Gene3D" id="1.25.40.10">
    <property type="entry name" value="Tetratricopeptide repeat domain"/>
    <property type="match status" value="1"/>
</dbReference>
<accession>H2CK89</accession>
<dbReference type="InterPro" id="IPR016024">
    <property type="entry name" value="ARM-type_fold"/>
</dbReference>
<dbReference type="AlphaFoldDB" id="H2CK89"/>
<evidence type="ECO:0000313" key="2">
    <source>
        <dbReference type="EMBL" id="EHQ07192.1"/>
    </source>
</evidence>
<dbReference type="Proteomes" id="UP000005737">
    <property type="component" value="Unassembled WGS sequence"/>
</dbReference>
<dbReference type="SUPFAM" id="SSF50969">
    <property type="entry name" value="YVTN repeat-like/Quinoprotein amine dehydrogenase"/>
    <property type="match status" value="1"/>
</dbReference>
<protein>
    <recommendedName>
        <fullName evidence="4">WD40 repeat-containing protein</fullName>
    </recommendedName>
</protein>
<evidence type="ECO:0000313" key="3">
    <source>
        <dbReference type="Proteomes" id="UP000005737"/>
    </source>
</evidence>
<dbReference type="InterPro" id="IPR015943">
    <property type="entry name" value="WD40/YVTN_repeat-like_dom_sf"/>
</dbReference>
<feature type="region of interest" description="Disordered" evidence="1">
    <location>
        <begin position="518"/>
        <end position="578"/>
    </location>
</feature>
<dbReference type="EMBL" id="JH597773">
    <property type="protein sequence ID" value="EHQ07192.1"/>
    <property type="molecule type" value="Genomic_DNA"/>
</dbReference>
<feature type="compositionally biased region" description="Acidic residues" evidence="1">
    <location>
        <begin position="523"/>
        <end position="572"/>
    </location>
</feature>
<name>H2CK89_9LEPT</name>
<dbReference type="SUPFAM" id="SSF48371">
    <property type="entry name" value="ARM repeat"/>
    <property type="match status" value="1"/>
</dbReference>
<dbReference type="RefSeq" id="WP_002772931.1">
    <property type="nucleotide sequence ID" value="NZ_JH597773.1"/>
</dbReference>